<dbReference type="Proteomes" id="UP001054945">
    <property type="component" value="Unassembled WGS sequence"/>
</dbReference>
<keyword evidence="2" id="KW-1185">Reference proteome</keyword>
<gene>
    <name evidence="1" type="ORF">CEXT_109421</name>
</gene>
<evidence type="ECO:0000313" key="1">
    <source>
        <dbReference type="EMBL" id="GIY85103.1"/>
    </source>
</evidence>
<name>A0AAV4WS41_CAEEX</name>
<dbReference type="EMBL" id="BPLR01016615">
    <property type="protein sequence ID" value="GIY85103.1"/>
    <property type="molecule type" value="Genomic_DNA"/>
</dbReference>
<protein>
    <submittedName>
        <fullName evidence="1">Uncharacterized protein</fullName>
    </submittedName>
</protein>
<reference evidence="1 2" key="1">
    <citation type="submission" date="2021-06" db="EMBL/GenBank/DDBJ databases">
        <title>Caerostris extrusa draft genome.</title>
        <authorList>
            <person name="Kono N."/>
            <person name="Arakawa K."/>
        </authorList>
    </citation>
    <scope>NUCLEOTIDE SEQUENCE [LARGE SCALE GENOMIC DNA]</scope>
</reference>
<comment type="caution">
    <text evidence="1">The sequence shown here is derived from an EMBL/GenBank/DDBJ whole genome shotgun (WGS) entry which is preliminary data.</text>
</comment>
<sequence>MDQNNYSHTRSTDECLPVGNERKLLLAAESIRAARIHVDSSAPTEDDLDRRSEFFFWVSKKLLDRASDRERVLVLGRERTAREDAGIGDDGKHLGGRGDLLWRVIAQVESFYAKTFLHNSMTNESTN</sequence>
<accession>A0AAV4WS41</accession>
<dbReference type="AlphaFoldDB" id="A0AAV4WS41"/>
<evidence type="ECO:0000313" key="2">
    <source>
        <dbReference type="Proteomes" id="UP001054945"/>
    </source>
</evidence>
<proteinExistence type="predicted"/>
<organism evidence="1 2">
    <name type="scientific">Caerostris extrusa</name>
    <name type="common">Bark spider</name>
    <name type="synonym">Caerostris bankana</name>
    <dbReference type="NCBI Taxonomy" id="172846"/>
    <lineage>
        <taxon>Eukaryota</taxon>
        <taxon>Metazoa</taxon>
        <taxon>Ecdysozoa</taxon>
        <taxon>Arthropoda</taxon>
        <taxon>Chelicerata</taxon>
        <taxon>Arachnida</taxon>
        <taxon>Araneae</taxon>
        <taxon>Araneomorphae</taxon>
        <taxon>Entelegynae</taxon>
        <taxon>Araneoidea</taxon>
        <taxon>Araneidae</taxon>
        <taxon>Caerostris</taxon>
    </lineage>
</organism>